<sequence>MRRGRPVTGSRSPCPECGKVFSDIGLPNHIRSCRTRQAALDDGARLVRDATLESTQAVPLPTPMEARQSARAQGSSSNGPGPVRVRRGAPVSRKQQQTATATNIVQDPTDRRPPIASQSGAFRATVAEVYDDSDRPALGEDVEFVQGTAGVGGGTSANARDRLPPRGDAPHVTGAFELDDFLVEYHPRSHRPRSISHFADFRRAHPPVNPSTIHPEPYKPFRSVVDFRFAEFALETALNKNEVTKLLKLIRDIIEKPAAFTYKSSQEVTDTWEAAAHKSADFKTAELRIPYLRTERIYTFHYRPLWDWALSLIRDPILAPLFTWHATRLYKWNGSYWVRFIDEPYTADLWWDIETRLPPGGVPVCFIIYADKTRLSSFGTKKGYPIMVRIANLPAEVRNSPGFGGGQVVGLLPIVEDENEEGKLTFTTHKRIVWHDAFWIFLSALARVGRLGELFECGDAIRRLLFPIILILASDYEEQIMMALIRGLMGLAPCPVCLVPSDKQWELGREALYPLRTVEESQMLVEMGGTQAEQEERLRPVGLRPVKNVFWKIPYCDPYKALSFDRLHAYHGGLFSDHLFAEFQAIVRDLGRLIKIQVNKQFDAVPRWRNLNHFSEVTEVKFTDGSKYEDISKVLVPAAYNAIAAEPETRGYQLLKCVRLYNILDIYSGLVVHTTATVEVFRETLPKFSQEIGIYATFNPEKSWNFPKAHTHQHVPADILAKGVTRNYNTKTFESMHRPLKTAYLERTNFKAVEGQLAKINHQFLVASIIRSHLDFLEEASKPDPDDKEDTSPSAAFWFDHIYLGSHEYPVTYESIEAQEQPGFARFRIRLADFLNYHFLPPEALPVGTRITLRARDTVTISKYLKVEYESTVDWKLETDYLRCSPSFYGSERYDHVIYKPSGEETYRFGCLRLLIIYELRGTNYPIAYIEELDVVQGVRRRIDRDLGLCRIRRRVNTPARAHEGCIFISARSIVRGVLVMPDHAREGDFFVVDTVDGDMFLRMRQHFPMWDT</sequence>
<gene>
    <name evidence="2" type="ORF">PYCCODRAFT_1418559</name>
</gene>
<evidence type="ECO:0000313" key="3">
    <source>
        <dbReference type="Proteomes" id="UP000193067"/>
    </source>
</evidence>
<accession>A0A1Y2IDD7</accession>
<evidence type="ECO:0000256" key="1">
    <source>
        <dbReference type="SAM" id="MobiDB-lite"/>
    </source>
</evidence>
<feature type="compositionally biased region" description="Low complexity" evidence="1">
    <location>
        <begin position="66"/>
        <end position="77"/>
    </location>
</feature>
<dbReference type="OrthoDB" id="2795925at2759"/>
<dbReference type="Pfam" id="PF18759">
    <property type="entry name" value="Plavaka"/>
    <property type="match status" value="1"/>
</dbReference>
<dbReference type="AlphaFoldDB" id="A0A1Y2IDD7"/>
<feature type="compositionally biased region" description="Polar residues" evidence="1">
    <location>
        <begin position="93"/>
        <end position="106"/>
    </location>
</feature>
<proteinExistence type="predicted"/>
<protein>
    <submittedName>
        <fullName evidence="2">Uncharacterized protein</fullName>
    </submittedName>
</protein>
<dbReference type="STRING" id="1353009.A0A1Y2IDD7"/>
<organism evidence="2 3">
    <name type="scientific">Trametes coccinea (strain BRFM310)</name>
    <name type="common">Pycnoporus coccineus</name>
    <dbReference type="NCBI Taxonomy" id="1353009"/>
    <lineage>
        <taxon>Eukaryota</taxon>
        <taxon>Fungi</taxon>
        <taxon>Dikarya</taxon>
        <taxon>Basidiomycota</taxon>
        <taxon>Agaricomycotina</taxon>
        <taxon>Agaricomycetes</taxon>
        <taxon>Polyporales</taxon>
        <taxon>Polyporaceae</taxon>
        <taxon>Trametes</taxon>
    </lineage>
</organism>
<feature type="region of interest" description="Disordered" evidence="1">
    <location>
        <begin position="52"/>
        <end position="120"/>
    </location>
</feature>
<reference evidence="2 3" key="1">
    <citation type="journal article" date="2015" name="Biotechnol. Biofuels">
        <title>Enhanced degradation of softwood versus hardwood by the white-rot fungus Pycnoporus coccineus.</title>
        <authorList>
            <person name="Couturier M."/>
            <person name="Navarro D."/>
            <person name="Chevret D."/>
            <person name="Henrissat B."/>
            <person name="Piumi F."/>
            <person name="Ruiz-Duenas F.J."/>
            <person name="Martinez A.T."/>
            <person name="Grigoriev I.V."/>
            <person name="Riley R."/>
            <person name="Lipzen A."/>
            <person name="Berrin J.G."/>
            <person name="Master E.R."/>
            <person name="Rosso M.N."/>
        </authorList>
    </citation>
    <scope>NUCLEOTIDE SEQUENCE [LARGE SCALE GENOMIC DNA]</scope>
    <source>
        <strain evidence="2 3">BRFM310</strain>
    </source>
</reference>
<name>A0A1Y2IDD7_TRAC3</name>
<keyword evidence="3" id="KW-1185">Reference proteome</keyword>
<dbReference type="EMBL" id="KZ084144">
    <property type="protein sequence ID" value="OSC97911.1"/>
    <property type="molecule type" value="Genomic_DNA"/>
</dbReference>
<dbReference type="Proteomes" id="UP000193067">
    <property type="component" value="Unassembled WGS sequence"/>
</dbReference>
<evidence type="ECO:0000313" key="2">
    <source>
        <dbReference type="EMBL" id="OSC97911.1"/>
    </source>
</evidence>
<dbReference type="InterPro" id="IPR041078">
    <property type="entry name" value="Plavaka"/>
</dbReference>
<feature type="region of interest" description="Disordered" evidence="1">
    <location>
        <begin position="145"/>
        <end position="166"/>
    </location>
</feature>